<proteinExistence type="inferred from homology"/>
<evidence type="ECO:0000256" key="1">
    <source>
        <dbReference type="ARBA" id="ARBA00006974"/>
    </source>
</evidence>
<reference evidence="3" key="2">
    <citation type="submission" date="2025-08" db="UniProtKB">
        <authorList>
            <consortium name="RefSeq"/>
        </authorList>
    </citation>
    <scope>IDENTIFICATION</scope>
</reference>
<dbReference type="GeneID" id="120258434"/>
<keyword evidence="2" id="KW-1185">Reference proteome</keyword>
<dbReference type="Proteomes" id="UP001515500">
    <property type="component" value="Chromosome 1"/>
</dbReference>
<reference evidence="2" key="1">
    <citation type="submission" date="2025-05" db="UniProtKB">
        <authorList>
            <consortium name="RefSeq"/>
        </authorList>
    </citation>
    <scope>NUCLEOTIDE SEQUENCE [LARGE SCALE GENOMIC DNA]</scope>
</reference>
<dbReference type="RefSeq" id="XP_039121781.1">
    <property type="nucleotide sequence ID" value="XM_039265847.1"/>
</dbReference>
<sequence>MAKAKSVKKLKDAMQALQKSLSFSRGRSGAQPDECMSEDEIVVVPEDVKEGHFAVLAVHGERPPKRYVVSLRCLSHPVFLRLLEMASEEFGFSQAGAIAVPCRPCELERIISDL</sequence>
<dbReference type="PANTHER" id="PTHR31374">
    <property type="entry name" value="AUXIN-INDUCED PROTEIN-LIKE-RELATED"/>
    <property type="match status" value="1"/>
</dbReference>
<comment type="similarity">
    <text evidence="1">Belongs to the ARG7 family.</text>
</comment>
<evidence type="ECO:0000313" key="3">
    <source>
        <dbReference type="RefSeq" id="XP_039121781.1"/>
    </source>
</evidence>
<dbReference type="PANTHER" id="PTHR31374:SF16">
    <property type="entry name" value="AUXIN-RESPONSIVE FAMILY PROTEIN"/>
    <property type="match status" value="1"/>
</dbReference>
<name>A0AB40B3E4_DIOCR</name>
<dbReference type="GO" id="GO:0009733">
    <property type="term" value="P:response to auxin"/>
    <property type="evidence" value="ECO:0007669"/>
    <property type="project" value="InterPro"/>
</dbReference>
<dbReference type="Pfam" id="PF02519">
    <property type="entry name" value="Auxin_inducible"/>
    <property type="match status" value="1"/>
</dbReference>
<dbReference type="InterPro" id="IPR003676">
    <property type="entry name" value="SAUR_fam"/>
</dbReference>
<gene>
    <name evidence="3" type="primary">LOC120258434</name>
</gene>
<protein>
    <submittedName>
        <fullName evidence="3">Auxin-responsive protein SAUR50-like</fullName>
    </submittedName>
</protein>
<evidence type="ECO:0000313" key="2">
    <source>
        <dbReference type="Proteomes" id="UP001515500"/>
    </source>
</evidence>
<organism evidence="2 3">
    <name type="scientific">Dioscorea cayennensis subsp. rotundata</name>
    <name type="common">White Guinea yam</name>
    <name type="synonym">Dioscorea rotundata</name>
    <dbReference type="NCBI Taxonomy" id="55577"/>
    <lineage>
        <taxon>Eukaryota</taxon>
        <taxon>Viridiplantae</taxon>
        <taxon>Streptophyta</taxon>
        <taxon>Embryophyta</taxon>
        <taxon>Tracheophyta</taxon>
        <taxon>Spermatophyta</taxon>
        <taxon>Magnoliopsida</taxon>
        <taxon>Liliopsida</taxon>
        <taxon>Dioscoreales</taxon>
        <taxon>Dioscoreaceae</taxon>
        <taxon>Dioscorea</taxon>
    </lineage>
</organism>
<dbReference type="AlphaFoldDB" id="A0AB40B3E4"/>
<accession>A0AB40B3E4</accession>